<dbReference type="EMBL" id="CP130613">
    <property type="protein sequence ID" value="WKW15355.1"/>
    <property type="molecule type" value="Genomic_DNA"/>
</dbReference>
<protein>
    <recommendedName>
        <fullName evidence="4">Capsule assembly Wzi family protein</fullName>
    </recommendedName>
</protein>
<accession>A0AA49Q4X3</accession>
<evidence type="ECO:0008006" key="4">
    <source>
        <dbReference type="Google" id="ProtNLM"/>
    </source>
</evidence>
<organism evidence="1">
    <name type="scientific">Pseudogemmatithrix spongiicola</name>
    <dbReference type="NCBI Taxonomy" id="3062599"/>
    <lineage>
        <taxon>Bacteria</taxon>
        <taxon>Pseudomonadati</taxon>
        <taxon>Gemmatimonadota</taxon>
        <taxon>Gemmatimonadia</taxon>
        <taxon>Gemmatimonadales</taxon>
        <taxon>Gemmatimonadaceae</taxon>
        <taxon>Pseudogemmatithrix</taxon>
    </lineage>
</organism>
<dbReference type="InterPro" id="IPR038636">
    <property type="entry name" value="Wzi_sf"/>
</dbReference>
<dbReference type="KEGG" id="pspc:Strain318_001740"/>
<dbReference type="Proteomes" id="UP001229955">
    <property type="component" value="Chromosome"/>
</dbReference>
<dbReference type="RefSeq" id="WP_367885326.1">
    <property type="nucleotide sequence ID" value="NZ_CP130612.1"/>
</dbReference>
<sequence>MRPARGCLAPMPGVTPLAGDLPLHRTFVRADSAARFAGCSGDDFRFSGWEARLLSRSGVPDGRGSGGAPATVGATLHLRAGIELRLGAVQLRVAPELVAAGNGDFLTFPGRDGARSSLSSPFYTGTFSADLPSRPGLEPLLRADFGESGIWLLRPRFALAVTTALPDWGPGVGEGLVLGRSTAGLPRFETATWRRVGPGLVRARWFAGTAVESRFFDRAPDNNQRSVAGMRLTYEQSGWTIGVSRNVMRARGGLTLARALSPLARVPADSSIDLLAADLLFADPASGTLAWFEGLRQIPLRSFRDFTLMPTEGLAFRVGASQRIAQTDAARWILGAEAVRLDQPPQRAGRTPQDLYTHPVVVHGWTHRGQPLGSGLGPGGQRQFLSLDREGRTWRLGGFLERVRWNDDAMYREFLAYQNRHDVTLQFGLRGGRRLASGQQFDVALSAGQRLNYLFQNDLYLAGYRTDDVRFAQLTLSLRP</sequence>
<dbReference type="Gene3D" id="2.40.160.130">
    <property type="entry name" value="Capsule assembly protein Wzi"/>
    <property type="match status" value="1"/>
</dbReference>
<evidence type="ECO:0000313" key="2">
    <source>
        <dbReference type="EMBL" id="WKW15355.1"/>
    </source>
</evidence>
<gene>
    <name evidence="1" type="ORF">Strain138_001741</name>
    <name evidence="2" type="ORF">Strain318_001740</name>
</gene>
<reference evidence="1" key="1">
    <citation type="submission" date="2023-07" db="EMBL/GenBank/DDBJ databases">
        <authorList>
            <person name="Haufschild T."/>
            <person name="Kallscheuer N."/>
            <person name="Hammer J."/>
            <person name="Kohn T."/>
            <person name="Kabuu M."/>
            <person name="Jogler M."/>
            <person name="Wohfarth N."/>
            <person name="Heuer A."/>
            <person name="Rohde M."/>
            <person name="van Teeseling M.C.F."/>
            <person name="Jogler C."/>
        </authorList>
    </citation>
    <scope>NUCLEOTIDE SEQUENCE</scope>
    <source>
        <strain evidence="1">Strain 138</strain>
        <strain evidence="2">Strain 318</strain>
    </source>
</reference>
<accession>A0AA49JZZ3</accession>
<dbReference type="EMBL" id="CP130612">
    <property type="protein sequence ID" value="WKW12448.1"/>
    <property type="molecule type" value="Genomic_DNA"/>
</dbReference>
<keyword evidence="3" id="KW-1185">Reference proteome</keyword>
<proteinExistence type="predicted"/>
<evidence type="ECO:0000313" key="3">
    <source>
        <dbReference type="Proteomes" id="UP001229955"/>
    </source>
</evidence>
<evidence type="ECO:0000313" key="1">
    <source>
        <dbReference type="EMBL" id="WKW12448.1"/>
    </source>
</evidence>
<dbReference type="AlphaFoldDB" id="A0AA49Q4X3"/>
<name>A0AA49Q4X3_9BACT</name>